<feature type="region of interest" description="Disordered" evidence="3">
    <location>
        <begin position="3707"/>
        <end position="3726"/>
    </location>
</feature>
<proteinExistence type="evidence at transcript level"/>
<evidence type="ECO:0000259" key="4">
    <source>
        <dbReference type="Pfam" id="PF08385"/>
    </source>
</evidence>
<dbReference type="EMBL" id="ON005012">
    <property type="protein sequence ID" value="WAQ15579.1"/>
    <property type="molecule type" value="mRNA"/>
</dbReference>
<feature type="domain" description="Dynein heavy chain tail" evidence="4">
    <location>
        <begin position="180"/>
        <end position="777"/>
    </location>
</feature>
<dbReference type="InterPro" id="IPR013594">
    <property type="entry name" value="Dynein_heavy_tail"/>
</dbReference>
<dbReference type="GO" id="GO:0030286">
    <property type="term" value="C:dynein complex"/>
    <property type="evidence" value="ECO:0007669"/>
    <property type="project" value="InterPro"/>
</dbReference>
<dbReference type="Pfam" id="PF08393">
    <property type="entry name" value="DHC_N2"/>
    <property type="match status" value="1"/>
</dbReference>
<reference evidence="10" key="1">
    <citation type="submission" date="2022-03" db="EMBL/GenBank/DDBJ databases">
        <authorList>
            <person name="Mikhailov K."/>
            <person name="Kravchuk O."/>
            <person name="Lyupina Y."/>
            <person name="Adameyko K."/>
        </authorList>
    </citation>
    <scope>NUCLEOTIDE SEQUENCE</scope>
</reference>
<dbReference type="GO" id="GO:0051959">
    <property type="term" value="F:dynein light intermediate chain binding"/>
    <property type="evidence" value="ECO:0007669"/>
    <property type="project" value="InterPro"/>
</dbReference>
<dbReference type="Gene3D" id="1.20.920.30">
    <property type="match status" value="1"/>
</dbReference>
<dbReference type="InterPro" id="IPR042222">
    <property type="entry name" value="Dynein_2_N"/>
</dbReference>
<evidence type="ECO:0000259" key="9">
    <source>
        <dbReference type="Pfam" id="PF12781"/>
    </source>
</evidence>
<feature type="domain" description="Dynein heavy chain AAA module D4" evidence="8">
    <location>
        <begin position="3128"/>
        <end position="3299"/>
    </location>
</feature>
<feature type="domain" description="Dynein heavy chain coiled coil stalk" evidence="7">
    <location>
        <begin position="3342"/>
        <end position="3663"/>
    </location>
</feature>
<organism evidence="10">
    <name type="scientific">Halisarca dujardinii</name>
    <name type="common">Dujardin's slime sponge</name>
    <dbReference type="NCBI Taxonomy" id="2583056"/>
    <lineage>
        <taxon>Eukaryota</taxon>
        <taxon>Metazoa</taxon>
        <taxon>Porifera</taxon>
        <taxon>Demospongiae</taxon>
        <taxon>Verongimorpha</taxon>
        <taxon>Chondrillida</taxon>
        <taxon>Halisarcidae</taxon>
        <taxon>Halisarca</taxon>
    </lineage>
</organism>
<dbReference type="Pfam" id="PF12781">
    <property type="entry name" value="AAA_9"/>
    <property type="match status" value="1"/>
</dbReference>
<dbReference type="InterPro" id="IPR024743">
    <property type="entry name" value="Dynein_HC_stalk"/>
</dbReference>
<dbReference type="InterPro" id="IPR024317">
    <property type="entry name" value="Dynein_heavy_chain_D4_dom"/>
</dbReference>
<dbReference type="InterPro" id="IPR027417">
    <property type="entry name" value="P-loop_NTPase"/>
</dbReference>
<evidence type="ECO:0000259" key="6">
    <source>
        <dbReference type="Pfam" id="PF12774"/>
    </source>
</evidence>
<dbReference type="InterPro" id="IPR026983">
    <property type="entry name" value="DHC"/>
</dbReference>
<sequence>MSTDQRLKFFEDHISSSLKPRGEELRRVFSSEALRSVFVDFLCSSEARCLFASCFHDGALDVSLKPPTSMAEKTVAFLKCKHVSKVSQDTMEDILYIEFAGEPLDNLLVLLREVFLPLSCLSSSEESGFVDKLLDIMHCVLGSVEVLAHHTKGEVVLPQPSLEVLADVSSSPSRHGGVMHVLETCIVTWLKQIKHALQSDPHSWTVTAGQFPGVLDEREYWQTRLFTLVSIREQLSSLLALTILSHLEEARSSYSGAFGQVYKDVDKAMRECQLSLMFLNTLHPWVLRLRNAVSSPDIMRTIPALMRTVYLVWKTSQYYGGHSTNLERLLVMVANDIIVVSRALLPDQLFDNSETSLECLGSSLTVCAGFRGSYLDHKVKADLLIQDHYNSTDKDAGVLDEVVNPANPSTVWPAWTAAIFHKLNAFMERCNDLHEVTATVLHFRELQPSLNEVLGSGGSTTSSEVHPHQGLIYEGFEQALSGLTLSQQDMLDLNDTTGAFESKFFTFRSKVKTLETQAGHLLCDIWDKSSTNFSKLRILELFNGLCSREAIQAKLFGRSRALLSDLSNDMLSNQEVLQRFSLSAPLLKDVPPTSSALVWLQGFRQRVRTSLDRFQPLNPELLASEEGWKLRDMQRKLLEQIDSLQLSCYEKWELSVPHNLVQTLEEPVLRSHPGRGMAVNITPLCLLTLKEAKYIVQTSFADRMPRSVVSLIQQCKEIDFSSKLSRLSAMIQEYNTVQQALSSQERDLLKHRIVRIQALLDQGCSSVSWSSDQLEEYISVSRILISGDFVPRVQSIQDIQLQVRETVASWEKGRDGCAFSNHGDDDDSNDSEKNGSCTIEHLTRKHRLTCESLETCLSAGMKRISSLMEEVFCLTEASQDSPVWSEFVEQVDAVVLDGLKRAFLAAVGSLMQRVLLYEQGYSISPLVTVKLELLQQDVSFVPALDALTSVPSIPETVKKWLTDYLRACGQVTSWRKNQQSPYHDVLSSDGEVVAAMNKVTAHLETSARHCRSLRNKFLSYSFMWEDDVEESFQLFLKGQYVPYERHLLTRPQTVRASARSTHGTRPGSTRPDTATTVLSGTMGMSDWTFIHPDSILADSTGQPVQPNLPTLDDFDMQIAVFEGFKEQLNNIDDYVTVGWLMVNVRPVKHVLQSLVSKWKYQFTCFLANRVRDVLETLNQFLSQVEPQVDIVTGSEDNWDYIKNIISVFNKVTTKAQEMDGKFGAVHRTVRMVHKYGHMIPAEAARFLSVAPQRWSSLKKRIGIAKQRVSPKVQANSQLVIQDLKAFGRGFDGLVESFQNSPSLLYDTPLEESTQALTRFRDRLRNLQVIAKDLDVIQELLEKNIFNFSKLNDFSKTLDTLEKLLETVSVFASEHSDWRAHKWCEVATTVLTTATAVQQEQLRNMPGFCSHWDIFLQLCREVEEMQLTLPVINDLLRPSLRPRHWKQVVRLAIPRKSASRSAKTKASEIKRFTLGELMGLALHSHAVEIRSIAERADKDLAIELAVKTFEEVWLSRVFDLKPLVSNSSQGNKLVSPVDDAAAVSLSQPRTAFTTPALSSVAELGTGDTGTLENAEEVSETVSEHQTSLQALLGTSSASSFMEDLNKWRKILQTIEAVLKLWMSVQDLWHLLRDNYLSEEMRERLPGPALAFSVVDQEYHQLMKHVEKNSNVMHQCLKEGQLSKLEKMYTSLNSCRLQLLEYTRSHQERCPWFLFLPSDDVLRFICQSSGDPGFLSANLYKILPTVHTLGLGWSDVGEQVHEIIGHSGDVMVLDNPLSVDVQFEELLELLLAEIGSTLSTAITSILKQYRLGAGQVDAPTLKVFLLDVLQSRRPHQVVLVTSWTLIAALVLGRGRSVSECRDQLSQLVEFVAPLQKCRPDEALDRLRGSAAAKTNADPAGEWEVWQVSVLRDIMLVLLYYRNMLSGLDQGELADLPNSFTWFSSVKYSLSEGQNLPVLECGAASIPYGLQYTGLHSSLLLPPQTEKSLFSLVQAVDQCCIALCLGNSVTAKQECFFTLAELSGHMPFSFACSQSTRLTDIRDVLVAAARTGSWLFVQGVDALPREVCSSTLSILHAMASAISDKMFEVQLGTNPVSIKGSPFFALSTESPLCPGTAGEGFSIPAQQALHYRCLTCEEPSYKAVVGAILAAAGLTHQGPMMDSITSLAASLAGAGLRVHFTPRMLLDVVNLATKHQDTFANTGSLTSLYTDTADYLRVYSETYLQKRVEEVPNAYEIPPEVSSSTSMFSDRKQTIKEAKTEVFSSPPHPLETVPEPRDQLDHSSPDDKPHSSNAEADNSLLLTEQFALMLALKDSILPSFGGASTEQGKKFIALLGSVFAGLSIEKVIQEEMDVLVKAKSTVSHLEMIDSVRESRAGSALGKAISPALKIPISLEEAIVGACQVLELDPTLPFQSNVIQFVQLVQAHKMVAVVGPPCCGKTLCAAVGAEALRLLGYSVLYSKINLNGGTEASLTGSWDEEGQWSGGILCSVLEDILQRLSSKKESPEEPQWLIIDGPCHPEDLHRIMHPSGLLKLPNKKTIKLPSELKIIVESSVPVEESVPSILISSSDVPWSVMLRAECKKARVEEPAQVRLRDAVCKVVDFLGDCCGEPKKLAVTSVRLFQGLAVKSRSSSAAVRRLAALYSVAWASRHCISSSDCSATEKWQLFLEKQSEEIGAPVPAGLSFYECYLDPEAAAMVPWETPKQIATDVQPSFVHTPSTLALNDILGVAVEQGIPVLLRGAEGSGKSFFVQTHLQTYSSSPVGNVRTIAVHLNQLSSPAGLVNRLLEHMTWRAGHTYVPTGARKLVCLLDSMHEGILEILRQHIMEGGFHHPGNHQWYHVSDVSYILICDKNWELDPRLLHHCLILDWPSYSQDDLQCIFSRVLEGAAVEPDAALTTGDAVRRIIDVSVDLHKQMQHLFHGKAHSSGGGGSTWSLFSFSDLAHMFQRLQASLPRVQRLEELLLLWQHQSYWTYAGRLSSDADVARYLDTFGMAVKKQFSNVPMTEFLYGYRRCILTPPSFASQPAFLPLKHSNHDKLREYFSEHLAEMQKSIPVPSVVFSTQMVEEACHLLNLLSRDYCSSHLLLVGHSNPEPLVALLGHITRFGVVRLSNLPATASKLASHFPPGGLDYDVKQFRKDLISLCIQAGAKGKRSLLYISDEEMPRAFEFLVHIHDLVNNCSVSHLFTEEEKSHALNLVRGHVSQAGIEFSAEVAWKFFTSNIMKNLRVALSVTGSPPSLLFQLAQHHSSLLRLLNLVYHRPWLQSDLLEVAELHLAGSGLDLTSSERKKLSHMLSSMHLSLLGQPGQLTFVNNWTYKHFVERFTSELKTFRERNSAKNLKLSQSIACIQDAAAEVASLQRTLDLELEQLEEKRYACVKLLGQTGQDTAIAGEHEKFLLQLKDRISHLQKMIPEYQHAYQVSVDRSVQLVADTKDLVAGMDKASLTELRAQHSPPREVELLLSAVIIVVKSANADLTWTKGAKRLMANIDRFLEMLSNFDESSAPSDALLSNLEPYMSEPALEVSYHRDQESRDSVVDICQWLNNVISYHQMCETKVKPLQQKLNSMQEFLSDLRKRLGTWNEKMLSYSERLKGMRISFEELSVDKCLYERHVQTIRKQLEDVDKFVKLLSDLEEMWSREVESNQEAHTVHFGSLAFAAGYSVYLTKAPYHTRCVYLQEKWPTCLRSCGVQLTWPKVAIDKVDFLHTQLTAPNAPGTQPQQPQPQHNQADALQQPLDGVSRSSSPAPEQPTADEQQSPPPAQQQSPQTVKPLSPDLPHQSSPVGSSALSTSDQGRWLNADPLSIDHMCLSMATHLVEVPDILLLMKKGWTGGQILDFLVVSISWRQSVLMLDPEGVGEDWVSEICSGGLLSLDGRRVDRGFLHSLETAMTAGQPTFVHHVLPRPDSVLMSVIEFAEFASGNGGVYIQFCGKRLCVHANFRLFLSTTEPLHCLERKLVSSTTVLDLSLCKNEMLRFLTVQQTSASVTESAESGRESSEDSDPSSTKQLLNSYFDGMQQVMNLVGASKRNNYSSEGILAELEVQIQALEEIQTSMSCIDLVSCAPAVSSLDPLRSRALLLYVFATLLSSPARPPPGARLALRQWTALLDQVLGGGDTSSEQRESLLLEEVLGLGNRVLSSDQWGTLLAGCGALCSAKQHTSPERMATELAVNSGLPIDDNNPHLQAPTLKALLESLLNCGCSKPVLLIHQEGLFLSNVIRCQLEHVLEDACKEKDLPLCKLDLSLVSIEEQEDVLSKAKCVLVDLSQSVDPKLPSILGRLEKVISSGCCLLLLCCGQPTYSGGCESVQLSSVCLEDHLDLHMGQSSEALAVDSPLTTLHTLLALSTGIFQHTPLPHSSLKLLFALCALHAHSCCTVASQDGARTGDLPQLSQWLHCLGQIKHFSAKGKVSSEDTCTFAGYVQEVYTSHQMQGVDVLSYIESAEGTVRVGPHTLSVPTVLAELQPEACSHHLLDTYRRVAKKSDQQTLENLLHVVFASITD</sequence>
<feature type="compositionally biased region" description="Basic and acidic residues" evidence="3">
    <location>
        <begin position="2271"/>
        <end position="2287"/>
    </location>
</feature>
<dbReference type="GO" id="GO:0007018">
    <property type="term" value="P:microtubule-based movement"/>
    <property type="evidence" value="ECO:0007669"/>
    <property type="project" value="InterPro"/>
</dbReference>
<dbReference type="Pfam" id="PF08385">
    <property type="entry name" value="DHC_N1"/>
    <property type="match status" value="1"/>
</dbReference>
<dbReference type="GO" id="GO:0045505">
    <property type="term" value="F:dynein intermediate chain binding"/>
    <property type="evidence" value="ECO:0007669"/>
    <property type="project" value="InterPro"/>
</dbReference>
<evidence type="ECO:0000259" key="8">
    <source>
        <dbReference type="Pfam" id="PF12780"/>
    </source>
</evidence>
<feature type="region of interest" description="Disordered" evidence="3">
    <location>
        <begin position="1052"/>
        <end position="1074"/>
    </location>
</feature>
<evidence type="ECO:0000256" key="2">
    <source>
        <dbReference type="ARBA" id="ARBA00023054"/>
    </source>
</evidence>
<feature type="domain" description="Dynein heavy chain hydrolytic ATP-binding dynein motor region" evidence="6">
    <location>
        <begin position="1965"/>
        <end position="2163"/>
    </location>
</feature>
<protein>
    <submittedName>
        <fullName evidence="10">Axonemal dynein heavy chain E</fullName>
    </submittedName>
</protein>
<feature type="region of interest" description="Disordered" evidence="3">
    <location>
        <begin position="2256"/>
        <end position="2292"/>
    </location>
</feature>
<evidence type="ECO:0000256" key="1">
    <source>
        <dbReference type="ARBA" id="ARBA00008887"/>
    </source>
</evidence>
<evidence type="ECO:0000256" key="3">
    <source>
        <dbReference type="SAM" id="MobiDB-lite"/>
    </source>
</evidence>
<dbReference type="Gene3D" id="1.20.140.100">
    <property type="entry name" value="Dynein heavy chain, N-terminal domain 2"/>
    <property type="match status" value="1"/>
</dbReference>
<evidence type="ECO:0000313" key="10">
    <source>
        <dbReference type="EMBL" id="WAQ15579.1"/>
    </source>
</evidence>
<dbReference type="Gene3D" id="1.10.287.2620">
    <property type="match status" value="1"/>
</dbReference>
<dbReference type="Pfam" id="PF12777">
    <property type="entry name" value="MT"/>
    <property type="match status" value="1"/>
</dbReference>
<dbReference type="SUPFAM" id="SSF52540">
    <property type="entry name" value="P-loop containing nucleoside triphosphate hydrolases"/>
    <property type="match status" value="1"/>
</dbReference>
<dbReference type="Pfam" id="PF12780">
    <property type="entry name" value="AAA_8"/>
    <property type="match status" value="1"/>
</dbReference>
<keyword evidence="2" id="KW-0175">Coiled coil</keyword>
<dbReference type="GO" id="GO:0005524">
    <property type="term" value="F:ATP binding"/>
    <property type="evidence" value="ECO:0007669"/>
    <property type="project" value="InterPro"/>
</dbReference>
<dbReference type="Pfam" id="PF12774">
    <property type="entry name" value="AAA_6"/>
    <property type="match status" value="1"/>
</dbReference>
<evidence type="ECO:0000259" key="5">
    <source>
        <dbReference type="Pfam" id="PF08393"/>
    </source>
</evidence>
<feature type="region of interest" description="Disordered" evidence="3">
    <location>
        <begin position="3733"/>
        <end position="3789"/>
    </location>
</feature>
<feature type="domain" description="Dynein heavy chain linker" evidence="5">
    <location>
        <begin position="1350"/>
        <end position="1801"/>
    </location>
</feature>
<evidence type="ECO:0000259" key="7">
    <source>
        <dbReference type="Pfam" id="PF12777"/>
    </source>
</evidence>
<feature type="compositionally biased region" description="Polar residues" evidence="3">
    <location>
        <begin position="3775"/>
        <end position="3789"/>
    </location>
</feature>
<dbReference type="InterPro" id="IPR035699">
    <property type="entry name" value="AAA_6"/>
</dbReference>
<dbReference type="InterPro" id="IPR013602">
    <property type="entry name" value="Dynein_heavy_linker"/>
</dbReference>
<dbReference type="InterPro" id="IPR035706">
    <property type="entry name" value="AAA_9"/>
</dbReference>
<comment type="similarity">
    <text evidence="1">Belongs to the dynein heavy chain family.</text>
</comment>
<dbReference type="Gene3D" id="3.40.50.300">
    <property type="entry name" value="P-loop containing nucleotide triphosphate hydrolases"/>
    <property type="match status" value="5"/>
</dbReference>
<accession>A0A9E9FWX4</accession>
<dbReference type="Gene3D" id="1.20.920.20">
    <property type="match status" value="1"/>
</dbReference>
<dbReference type="Pfam" id="PF12775">
    <property type="entry name" value="AAA_7"/>
    <property type="match status" value="1"/>
</dbReference>
<feature type="domain" description="Dynein heavy chain ATP-binding dynein motor region" evidence="9">
    <location>
        <begin position="3841"/>
        <end position="3965"/>
    </location>
</feature>
<dbReference type="PANTHER" id="PTHR46961">
    <property type="entry name" value="DYNEIN HEAVY CHAIN 1, AXONEMAL-LIKE PROTEIN"/>
    <property type="match status" value="1"/>
</dbReference>
<name>A0A9E9FWX4_HALDU</name>
<dbReference type="PANTHER" id="PTHR46961:SF21">
    <property type="entry name" value="LOW QUALITY PROTEIN: DYNEIN BETA CHAIN, FLAGELLAR OUTER ARM-LIKE"/>
    <property type="match status" value="1"/>
</dbReference>